<dbReference type="InterPro" id="IPR036864">
    <property type="entry name" value="Zn2-C6_fun-type_DNA-bd_sf"/>
</dbReference>
<evidence type="ECO:0000313" key="5">
    <source>
        <dbReference type="EMBL" id="PKS10558.1"/>
    </source>
</evidence>
<dbReference type="GO" id="GO:0008270">
    <property type="term" value="F:zinc ion binding"/>
    <property type="evidence" value="ECO:0007669"/>
    <property type="project" value="InterPro"/>
</dbReference>
<dbReference type="SMART" id="SM00906">
    <property type="entry name" value="Fungal_trans"/>
    <property type="match status" value="1"/>
</dbReference>
<sequence>MTPTPPSTTPSSGGAHSPNDQFRVIRKRNRIPVSCQMCRAKNPRSPSIVNINLDRRLHWPRLGEMSDLFFYRKCDRSHPCSNCVKRDGASTTSCHYAATAPRKKPQAQTPAGPGDMQNRIDRLENLVLSLMHGGANVEVPASRTQSTGQISQDSIPTTNPSLTDSSMSASTRTDLGDEGSDVDDGLASSLGVLKVDSEMGKSMYLGQEHWHSLLADIAEVKNYFVTHKKELERSYKQVISSKPAHALDGPMLLLGTLRAPEVELRAELPPKTTILALCERYFQSSDGWICIVHRPTFLRQLQAHWHDPSQTPLMWIGLLYSILCHAALSYHKAGDEPAEMKGRSLDVAAEYRLRASQCLVTADYTKAVEYSVETLILYIFGEYSSRWDMDMALWLVLSLVTRIAFRMGYHRDGKWFKSLTPYQAEMRRRVWAMVRMGDVVFSHHLSLPRMINDMDCDTELPRNLLDDDFGPDSTELPPPRPAVERTPVDYLIAKSKLCIEFGKILRATTNVGHQLTYEEVLQFDTDLRAIRSQFPPHLKISPLYDASEPPQEYMTRFHLDILYQKILCVLHRNYLPRGRQNPRYAHSRRTAIEASLAMLHHLETLHRETQPGGRLEDMKWHVAALALKDFNYPAALVAVELRYSSRESHESCSSPFSQTGYVCSPEQQREMLRTLEVTRDIWQGMSHTSVDAYKAGAVLKILIESAKMAWPREPSRSGTPAAASSRLTSIGSFDSQDMRPEQSAALGLGMLAGSISPSSPPGFSSQSKLPPISQMDLPMSTGIAEPSIPPELQFDNFGANRPSSPPLSIFPQLGGSGVEIPGDVDWDAFENYTQQMIWSVDPAFHIFGSSEEATQQSNNPNDGTRYPK</sequence>
<accession>A0A2N3NDR1</accession>
<dbReference type="Proteomes" id="UP000233524">
    <property type="component" value="Unassembled WGS sequence"/>
</dbReference>
<feature type="compositionally biased region" description="Polar residues" evidence="3">
    <location>
        <begin position="851"/>
        <end position="862"/>
    </location>
</feature>
<dbReference type="AlphaFoldDB" id="A0A2N3NDR1"/>
<evidence type="ECO:0000313" key="6">
    <source>
        <dbReference type="Proteomes" id="UP000233524"/>
    </source>
</evidence>
<reference evidence="5 6" key="1">
    <citation type="journal article" date="2017" name="G3 (Bethesda)">
        <title>First Draft Genome Sequence of the Pathogenic Fungus Lomentospora prolificans (Formerly Scedosporium prolificans).</title>
        <authorList>
            <person name="Luo R."/>
            <person name="Zimin A."/>
            <person name="Workman R."/>
            <person name="Fan Y."/>
            <person name="Pertea G."/>
            <person name="Grossman N."/>
            <person name="Wear M.P."/>
            <person name="Jia B."/>
            <person name="Miller H."/>
            <person name="Casadevall A."/>
            <person name="Timp W."/>
            <person name="Zhang S.X."/>
            <person name="Salzberg S.L."/>
        </authorList>
    </citation>
    <scope>NUCLEOTIDE SEQUENCE [LARGE SCALE GENOMIC DNA]</scope>
    <source>
        <strain evidence="5 6">JHH-5317</strain>
    </source>
</reference>
<feature type="region of interest" description="Disordered" evidence="3">
    <location>
        <begin position="140"/>
        <end position="182"/>
    </location>
</feature>
<dbReference type="VEuPathDB" id="FungiDB:jhhlp_002312"/>
<name>A0A2N3NDR1_9PEZI</name>
<evidence type="ECO:0000256" key="1">
    <source>
        <dbReference type="ARBA" id="ARBA00004123"/>
    </source>
</evidence>
<comment type="caution">
    <text evidence="5">The sequence shown here is derived from an EMBL/GenBank/DDBJ whole genome shotgun (WGS) entry which is preliminary data.</text>
</comment>
<dbReference type="PANTHER" id="PTHR31001:SF49">
    <property type="entry name" value="ZN(II)2CYS6 TRANSCRIPTION FACTOR (EUROFUNG)"/>
    <property type="match status" value="1"/>
</dbReference>
<dbReference type="InterPro" id="IPR050613">
    <property type="entry name" value="Sec_Metabolite_Reg"/>
</dbReference>
<keyword evidence="6" id="KW-1185">Reference proteome</keyword>
<dbReference type="PANTHER" id="PTHR31001">
    <property type="entry name" value="UNCHARACTERIZED TRANSCRIPTIONAL REGULATORY PROTEIN"/>
    <property type="match status" value="1"/>
</dbReference>
<evidence type="ECO:0000259" key="4">
    <source>
        <dbReference type="SMART" id="SM00906"/>
    </source>
</evidence>
<dbReference type="Pfam" id="PF04082">
    <property type="entry name" value="Fungal_trans"/>
    <property type="match status" value="1"/>
</dbReference>
<dbReference type="InParanoid" id="A0A2N3NDR1"/>
<feature type="compositionally biased region" description="Polar residues" evidence="3">
    <location>
        <begin position="142"/>
        <end position="173"/>
    </location>
</feature>
<feature type="region of interest" description="Disordered" evidence="3">
    <location>
        <begin position="849"/>
        <end position="868"/>
    </location>
</feature>
<organism evidence="5 6">
    <name type="scientific">Lomentospora prolificans</name>
    <dbReference type="NCBI Taxonomy" id="41688"/>
    <lineage>
        <taxon>Eukaryota</taxon>
        <taxon>Fungi</taxon>
        <taxon>Dikarya</taxon>
        <taxon>Ascomycota</taxon>
        <taxon>Pezizomycotina</taxon>
        <taxon>Sordariomycetes</taxon>
        <taxon>Hypocreomycetidae</taxon>
        <taxon>Microascales</taxon>
        <taxon>Microascaceae</taxon>
        <taxon>Lomentospora</taxon>
    </lineage>
</organism>
<dbReference type="OrthoDB" id="762982at2759"/>
<dbReference type="InterPro" id="IPR007219">
    <property type="entry name" value="XnlR_reg_dom"/>
</dbReference>
<keyword evidence="2" id="KW-0539">Nucleus</keyword>
<dbReference type="Gene3D" id="4.10.240.10">
    <property type="entry name" value="Zn(2)-C6 fungal-type DNA-binding domain"/>
    <property type="match status" value="1"/>
</dbReference>
<dbReference type="EMBL" id="NLAX01000008">
    <property type="protein sequence ID" value="PKS10558.1"/>
    <property type="molecule type" value="Genomic_DNA"/>
</dbReference>
<dbReference type="GO" id="GO:0005634">
    <property type="term" value="C:nucleus"/>
    <property type="evidence" value="ECO:0007669"/>
    <property type="project" value="UniProtKB-SubCell"/>
</dbReference>
<dbReference type="GO" id="GO:0000981">
    <property type="term" value="F:DNA-binding transcription factor activity, RNA polymerase II-specific"/>
    <property type="evidence" value="ECO:0007669"/>
    <property type="project" value="InterPro"/>
</dbReference>
<evidence type="ECO:0000256" key="2">
    <source>
        <dbReference type="ARBA" id="ARBA00023242"/>
    </source>
</evidence>
<dbReference type="GO" id="GO:0006351">
    <property type="term" value="P:DNA-templated transcription"/>
    <property type="evidence" value="ECO:0007669"/>
    <property type="project" value="InterPro"/>
</dbReference>
<feature type="domain" description="Xylanolytic transcriptional activator regulatory" evidence="4">
    <location>
        <begin position="393"/>
        <end position="467"/>
    </location>
</feature>
<dbReference type="STRING" id="41688.A0A2N3NDR1"/>
<gene>
    <name evidence="5" type="ORF">jhhlp_002312</name>
</gene>
<comment type="subcellular location">
    <subcellularLocation>
        <location evidence="1">Nucleus</location>
    </subcellularLocation>
</comment>
<dbReference type="GO" id="GO:0003677">
    <property type="term" value="F:DNA binding"/>
    <property type="evidence" value="ECO:0007669"/>
    <property type="project" value="InterPro"/>
</dbReference>
<protein>
    <recommendedName>
        <fullName evidence="4">Xylanolytic transcriptional activator regulatory domain-containing protein</fullName>
    </recommendedName>
</protein>
<evidence type="ECO:0000256" key="3">
    <source>
        <dbReference type="SAM" id="MobiDB-lite"/>
    </source>
</evidence>
<feature type="region of interest" description="Disordered" evidence="3">
    <location>
        <begin position="1"/>
        <end position="20"/>
    </location>
</feature>
<proteinExistence type="predicted"/>
<dbReference type="CDD" id="cd12148">
    <property type="entry name" value="fungal_TF_MHR"/>
    <property type="match status" value="1"/>
</dbReference>